<protein>
    <recommendedName>
        <fullName evidence="4">Retrotransposon gag domain-containing protein</fullName>
    </recommendedName>
</protein>
<feature type="compositionally biased region" description="Low complexity" evidence="1">
    <location>
        <begin position="1"/>
        <end position="12"/>
    </location>
</feature>
<evidence type="ECO:0008006" key="4">
    <source>
        <dbReference type="Google" id="ProtNLM"/>
    </source>
</evidence>
<gene>
    <name evidence="2" type="ORF">TKK_014551</name>
</gene>
<proteinExistence type="predicted"/>
<keyword evidence="3" id="KW-1185">Reference proteome</keyword>
<feature type="compositionally biased region" description="Polar residues" evidence="1">
    <location>
        <begin position="43"/>
        <end position="72"/>
    </location>
</feature>
<accession>A0ABD2WBT2</accession>
<dbReference type="Proteomes" id="UP001627154">
    <property type="component" value="Unassembled WGS sequence"/>
</dbReference>
<feature type="region of interest" description="Disordered" evidence="1">
    <location>
        <begin position="1"/>
        <end position="96"/>
    </location>
</feature>
<dbReference type="EMBL" id="JBJJXI010000117">
    <property type="protein sequence ID" value="KAL3390381.1"/>
    <property type="molecule type" value="Genomic_DNA"/>
</dbReference>
<feature type="compositionally biased region" description="Basic and acidic residues" evidence="1">
    <location>
        <begin position="322"/>
        <end position="341"/>
    </location>
</feature>
<feature type="region of interest" description="Disordered" evidence="1">
    <location>
        <begin position="318"/>
        <end position="350"/>
    </location>
</feature>
<reference evidence="2 3" key="1">
    <citation type="journal article" date="2024" name="bioRxiv">
        <title>A reference genome for Trichogramma kaykai: A tiny desert-dwelling parasitoid wasp with competing sex-ratio distorters.</title>
        <authorList>
            <person name="Culotta J."/>
            <person name="Lindsey A.R."/>
        </authorList>
    </citation>
    <scope>NUCLEOTIDE SEQUENCE [LARGE SCALE GENOMIC DNA]</scope>
    <source>
        <strain evidence="2 3">KSX58</strain>
    </source>
</reference>
<comment type="caution">
    <text evidence="2">The sequence shown here is derived from an EMBL/GenBank/DDBJ whole genome shotgun (WGS) entry which is preliminary data.</text>
</comment>
<organism evidence="2 3">
    <name type="scientific">Trichogramma kaykai</name>
    <dbReference type="NCBI Taxonomy" id="54128"/>
    <lineage>
        <taxon>Eukaryota</taxon>
        <taxon>Metazoa</taxon>
        <taxon>Ecdysozoa</taxon>
        <taxon>Arthropoda</taxon>
        <taxon>Hexapoda</taxon>
        <taxon>Insecta</taxon>
        <taxon>Pterygota</taxon>
        <taxon>Neoptera</taxon>
        <taxon>Endopterygota</taxon>
        <taxon>Hymenoptera</taxon>
        <taxon>Apocrita</taxon>
        <taxon>Proctotrupomorpha</taxon>
        <taxon>Chalcidoidea</taxon>
        <taxon>Trichogrammatidae</taxon>
        <taxon>Trichogramma</taxon>
    </lineage>
</organism>
<sequence>MPTGRKSPAKSTAAKRARASPTPVKPKKRPNTLLGVNKHLLAPTSTQLVTARPDQASNPQRSTSHATQNTATGAVEGRQEPSQQPTSHTTDRSTQIAAEEVAEIQQEPPLPPPRHHNTTTMANAPFNFEELARALMTVRPALPTFSGLDHECPDKYLQKCTAYITATHLPESQQVSTLQEGLQGEAKKWWQNYQVMELDFASYQQLIKSRWSAANGKAGLLAKLYGERQGAKEPVAVFLQQKYLLFARLRPDETEADKVEAMIGLLRPGLRRMVKTYNVRNYATLFSTAIDVERDEEDERATTTRSTEKTLPRCWHCSGRHFNKDCPEQKKKPENWRKAEDDAGPSASQN</sequence>
<dbReference type="AlphaFoldDB" id="A0ABD2WBT2"/>
<name>A0ABD2WBT2_9HYME</name>
<evidence type="ECO:0000256" key="1">
    <source>
        <dbReference type="SAM" id="MobiDB-lite"/>
    </source>
</evidence>
<evidence type="ECO:0000313" key="3">
    <source>
        <dbReference type="Proteomes" id="UP001627154"/>
    </source>
</evidence>
<feature type="compositionally biased region" description="Polar residues" evidence="1">
    <location>
        <begin position="80"/>
        <end position="94"/>
    </location>
</feature>
<evidence type="ECO:0000313" key="2">
    <source>
        <dbReference type="EMBL" id="KAL3390381.1"/>
    </source>
</evidence>